<feature type="region of interest" description="Disordered" evidence="1">
    <location>
        <begin position="115"/>
        <end position="162"/>
    </location>
</feature>
<dbReference type="RefSeq" id="WP_050355057.1">
    <property type="nucleotide sequence ID" value="NZ_LGSS01000006.1"/>
</dbReference>
<evidence type="ECO:0000256" key="1">
    <source>
        <dbReference type="SAM" id="MobiDB-lite"/>
    </source>
</evidence>
<name>A0A0L0WAL4_GOTPU</name>
<proteinExistence type="predicted"/>
<evidence type="ECO:0000313" key="2">
    <source>
        <dbReference type="EMBL" id="KNF08531.1"/>
    </source>
</evidence>
<gene>
    <name evidence="2" type="ORF">CLPU_6c00170</name>
</gene>
<feature type="compositionally biased region" description="Basic and acidic residues" evidence="1">
    <location>
        <begin position="115"/>
        <end position="155"/>
    </location>
</feature>
<accession>A0A0L0WAL4</accession>
<evidence type="ECO:0000313" key="3">
    <source>
        <dbReference type="Proteomes" id="UP000037267"/>
    </source>
</evidence>
<dbReference type="AlphaFoldDB" id="A0A0L0WAL4"/>
<keyword evidence="3" id="KW-1185">Reference proteome</keyword>
<sequence length="278" mass="34033">MEGWIKLHRQLKDHFVYKDSEMLHIWIHILLSVTHDYCEPVINKKIVKLYPGQCIFGREKWARTLFRDEKKALSVYRTILLFKEADMIDYFPTSKYSIITVKNWSNYQRFFEKNQKNEHHSEQNQEQQNEHKENTENTDIGDSKKHENEHSDEQQKNTNKNVKNEKNINYIYEYWNSKKIITHRKLTKKMETKIKGILKDYSIEEVKETINNYSEIVLDDKYWFTHKWTIEEFIQRGFEKFQNRDVAIQNYLKKEYGNKNESEKTKEDLNWRGTDRRF</sequence>
<dbReference type="OrthoDB" id="7365718at2"/>
<reference evidence="3" key="1">
    <citation type="submission" date="2015-07" db="EMBL/GenBank/DDBJ databases">
        <title>Draft genome sequence of the purine-degrading Gottschalkia purinilyticum DSM 1384 (formerly Clostridium purinilyticum).</title>
        <authorList>
            <person name="Poehlein A."/>
            <person name="Schiel-Bengelsdorf B."/>
            <person name="Bengelsdorf F.R."/>
            <person name="Daniel R."/>
            <person name="Duerre P."/>
        </authorList>
    </citation>
    <scope>NUCLEOTIDE SEQUENCE [LARGE SCALE GENOMIC DNA]</scope>
    <source>
        <strain evidence="3">DSM 1384</strain>
    </source>
</reference>
<dbReference type="EMBL" id="LGSS01000006">
    <property type="protein sequence ID" value="KNF08531.1"/>
    <property type="molecule type" value="Genomic_DNA"/>
</dbReference>
<organism evidence="2 3">
    <name type="scientific">Gottschalkia purinilytica</name>
    <name type="common">Clostridium purinilyticum</name>
    <dbReference type="NCBI Taxonomy" id="1503"/>
    <lineage>
        <taxon>Bacteria</taxon>
        <taxon>Bacillati</taxon>
        <taxon>Bacillota</taxon>
        <taxon>Tissierellia</taxon>
        <taxon>Tissierellales</taxon>
        <taxon>Gottschalkiaceae</taxon>
        <taxon>Gottschalkia</taxon>
    </lineage>
</organism>
<protein>
    <submittedName>
        <fullName evidence="2">Uncharacterized protein</fullName>
    </submittedName>
</protein>
<dbReference type="Proteomes" id="UP000037267">
    <property type="component" value="Unassembled WGS sequence"/>
</dbReference>
<comment type="caution">
    <text evidence="2">The sequence shown here is derived from an EMBL/GenBank/DDBJ whole genome shotgun (WGS) entry which is preliminary data.</text>
</comment>
<dbReference type="STRING" id="1503.CLPU_6c00170"/>